<dbReference type="InterPro" id="IPR020843">
    <property type="entry name" value="ER"/>
</dbReference>
<name>A0ABU5TSR5_9CYAN</name>
<keyword evidence="1" id="KW-0596">Phosphopantetheine</keyword>
<dbReference type="Pfam" id="PF08240">
    <property type="entry name" value="ADH_N"/>
    <property type="match status" value="1"/>
</dbReference>
<dbReference type="SUPFAM" id="SSF55048">
    <property type="entry name" value="Probable ACP-binding domain of malonyl-CoA ACP transacylase"/>
    <property type="match status" value="1"/>
</dbReference>
<evidence type="ECO:0000256" key="3">
    <source>
        <dbReference type="ARBA" id="ARBA00022679"/>
    </source>
</evidence>
<feature type="active site" description="Proton acceptor; for dehydratase activity" evidence="7">
    <location>
        <position position="953"/>
    </location>
</feature>
<dbReference type="InterPro" id="IPR049551">
    <property type="entry name" value="PKS_DH_C"/>
</dbReference>
<dbReference type="InterPro" id="IPR049900">
    <property type="entry name" value="PKS_mFAS_DH"/>
</dbReference>
<dbReference type="SUPFAM" id="SSF53901">
    <property type="entry name" value="Thiolase-like"/>
    <property type="match status" value="1"/>
</dbReference>
<dbReference type="InterPro" id="IPR049552">
    <property type="entry name" value="PKS_DH_N"/>
</dbReference>
<dbReference type="InterPro" id="IPR001227">
    <property type="entry name" value="Ac_transferase_dom_sf"/>
</dbReference>
<feature type="domain" description="PKS/mFAS DH" evidence="10">
    <location>
        <begin position="921"/>
        <end position="1204"/>
    </location>
</feature>
<evidence type="ECO:0000256" key="4">
    <source>
        <dbReference type="ARBA" id="ARBA00022857"/>
    </source>
</evidence>
<dbReference type="Pfam" id="PF22621">
    <property type="entry name" value="CurL-like_PKS_C"/>
    <property type="match status" value="1"/>
</dbReference>
<dbReference type="SMART" id="SM00823">
    <property type="entry name" value="PKS_PP"/>
    <property type="match status" value="1"/>
</dbReference>
<organism evidence="11 12">
    <name type="scientific">Limnoraphis robusta CCNP1315</name>
    <dbReference type="NCBI Taxonomy" id="3110306"/>
    <lineage>
        <taxon>Bacteria</taxon>
        <taxon>Bacillati</taxon>
        <taxon>Cyanobacteriota</taxon>
        <taxon>Cyanophyceae</taxon>
        <taxon>Oscillatoriophycideae</taxon>
        <taxon>Oscillatoriales</taxon>
        <taxon>Sirenicapillariaceae</taxon>
        <taxon>Limnoraphis</taxon>
    </lineage>
</organism>
<keyword evidence="12" id="KW-1185">Reference proteome</keyword>
<keyword evidence="2" id="KW-0597">Phosphoprotein</keyword>
<dbReference type="PANTHER" id="PTHR43775:SF37">
    <property type="entry name" value="SI:DKEY-61P9.11"/>
    <property type="match status" value="1"/>
</dbReference>
<dbReference type="InterPro" id="IPR014030">
    <property type="entry name" value="Ketoacyl_synth_N"/>
</dbReference>
<dbReference type="InterPro" id="IPR020807">
    <property type="entry name" value="PKS_DH"/>
</dbReference>
<dbReference type="InterPro" id="IPR014043">
    <property type="entry name" value="Acyl_transferase_dom"/>
</dbReference>
<dbReference type="SUPFAM" id="SSF52151">
    <property type="entry name" value="FabD/lysophospholipase-like"/>
    <property type="match status" value="1"/>
</dbReference>
<dbReference type="InterPro" id="IPR009081">
    <property type="entry name" value="PP-bd_ACP"/>
</dbReference>
<dbReference type="Pfam" id="PF00698">
    <property type="entry name" value="Acyl_transf_1"/>
    <property type="match status" value="1"/>
</dbReference>
<feature type="active site" description="Proton donor; for dehydratase activity" evidence="7">
    <location>
        <position position="1119"/>
    </location>
</feature>
<dbReference type="Pfam" id="PF02801">
    <property type="entry name" value="Ketoacyl-synt_C"/>
    <property type="match status" value="1"/>
</dbReference>
<evidence type="ECO:0000313" key="11">
    <source>
        <dbReference type="EMBL" id="MEA5517936.1"/>
    </source>
</evidence>
<dbReference type="SUPFAM" id="SSF50129">
    <property type="entry name" value="GroES-like"/>
    <property type="match status" value="1"/>
</dbReference>
<dbReference type="InterPro" id="IPR016039">
    <property type="entry name" value="Thiolase-like"/>
</dbReference>
<dbReference type="Proteomes" id="UP001301728">
    <property type="component" value="Unassembled WGS sequence"/>
</dbReference>
<evidence type="ECO:0000256" key="1">
    <source>
        <dbReference type="ARBA" id="ARBA00022450"/>
    </source>
</evidence>
<reference evidence="11 12" key="1">
    <citation type="submission" date="2023-12" db="EMBL/GenBank/DDBJ databases">
        <title>Baltic Sea Cyanobacteria.</title>
        <authorList>
            <person name="Delbaje E."/>
            <person name="Fewer D.P."/>
            <person name="Shishido T.K."/>
        </authorList>
    </citation>
    <scope>NUCLEOTIDE SEQUENCE [LARGE SCALE GENOMIC DNA]</scope>
    <source>
        <strain evidence="11 12">CCNP 1315</strain>
    </source>
</reference>
<dbReference type="Gene3D" id="3.90.180.10">
    <property type="entry name" value="Medium-chain alcohol dehydrogenases, catalytic domain"/>
    <property type="match status" value="1"/>
</dbReference>
<dbReference type="InterPro" id="IPR057326">
    <property type="entry name" value="KR_dom"/>
</dbReference>
<dbReference type="InterPro" id="IPR020806">
    <property type="entry name" value="PKS_PP-bd"/>
</dbReference>
<dbReference type="PROSITE" id="PS50075">
    <property type="entry name" value="CARRIER"/>
    <property type="match status" value="1"/>
</dbReference>
<keyword evidence="4" id="KW-0521">NADP</keyword>
<dbReference type="Gene3D" id="3.40.50.720">
    <property type="entry name" value="NAD(P)-binding Rossmann-like Domain"/>
    <property type="match status" value="3"/>
</dbReference>
<dbReference type="InterPro" id="IPR036736">
    <property type="entry name" value="ACP-like_sf"/>
</dbReference>
<dbReference type="InterPro" id="IPR029063">
    <property type="entry name" value="SAM-dependent_MTases_sf"/>
</dbReference>
<dbReference type="InterPro" id="IPR018201">
    <property type="entry name" value="Ketoacyl_synth_AS"/>
</dbReference>
<keyword evidence="3" id="KW-0808">Transferase</keyword>
<sequence length="2552" mass="285883">MNNKTSEPIDNRSRLNRALQALEKMQSKLTEMESTRTEPIAIIGLACRFPGARNPDEFWLLLQQGKDAISEVTPDRWNIETYYNSNPETQGKISTRYGGFVPNLAEFDAQFFGISPREAVSLDPQHRLLLEVSWDALENAGIVPEKLTEKQTGVFIGISSNDYSQQLLTREITEIDAYLATGNSHSTAAGRLSYLLGFTGPSLAVDTACSSSLVSVHLACQSLRNKECNLALAGGVNRIISPEFSINFSKAKMLASDGRCKSFDAAADGFVRSEGCGIIILKRLSDAISNGDKILAVIRGSAINQDGHSSGLTVPNGPSQQAVIHQALENSKVNPAQINYIEAHGTGTSLGDPIEIGALGAVFRHTHTSEKPLIVGSVKTNIGHLEAAAGIAGLIKVVLALQYENIPLHLHFKTPNPHINWDELPITIPTQLMPWRSGEIPRLAGVSSFGFSGTNAHIILEEAPSINRAKISENRPLHLLTISAKTPVAIEEYCQKYEQYLAQSQSSLEDICFSANTGRSHFQYRLGITASSLEELHQKLSNKTDMIQGERFSNSPKIAFLFTGQGSQYEGIAQQLYQTQPRFRNSLNHCAEILKSYLDIPLLDLLYSPNFQSLIHQTIYTQPALFAVEYSLCQLWKSWGIQPDILMGHSLGEYVAACVAGVFSLEDGLQLVVTRARLMQQLPQKGEMVVVFADEKTVKAYLEFQPNTVEIAVINSPENTVISGNHQAIQQAIEVISTQGYKTQKLSVSHGFHSYLVEPMLAEFQKVAAKVKYHRPIIDIVSNVTGTLATEEIATPEYWCRHLRQSVKFSAGIETLNQLGIEVFIEIGPKPTLINLGHSCLGETEKLWLASLSPKQQNWETLLSSLSQLYLAGVEVNWLGFDQDYSRQRVALPTYPFQRQRYWFKKPNHKPKYQKLEYNQHLLLGSKLNLAKSDMLLFENIMSLENLEFIKHHRVFDTVILPAAGFIEIVLTAGYQVTKTTNLALEEVNIKAPLTLIENEDKILQTVLTSESNQAYSFEIFSLAESDSQSSWLLHASGKFKIETPSQSQAIKTPDIFQEEINLENYYQQLEARGIKFGEDFQVIRQLWSNSSQSLGLITISEKLMNESSNYIFHPVLLDGCLQVLGASISQKNTSTAYLPIGLERFTLYNNPGFTVKSFAEIRPAKSQNQQTLVADIKITDLDNKLIATIEGLQLQPVSPELLFKNQSNLFDDWLYQIEWKSQNNTNTTKSADYLLKPEDIRQRFSSQCTQLINQPEIVKYHELLLELESLSSAYIIKTFQDMGLNLQTHQQFSTEELLLKSRIVSQHKRLFNRLLEILVEDQILVADEKDHWRVINIPDKSPVEVKYNILLERYPNAQAELTLLHNCGSQLAEVLRGNCDSTQLLFPKGDLTLTTQLYQNSPGAKVMNTMIQKAVSLALENIPPEQKIRILEIGAGTGGTTAYLLPHLNPYQIEYIYTDISPLFVNKAKQKFQDYDFIDYQILNIEKPIKSQNFESHQYDIVIAANVLHATANLKQVLENIQNLLVAKGLLILLEGTQPLRWFDLTFGLTEGWWKFNDQEIRPNYPLIPASQWQNLLQESAFDKAITLTENYNKPLEQAVIIAQNSQLNQSESKEWLIFADQQGMTQQLAQLLTEQGESCTLVFAGQKYQQVNQRTYQVDPNKIDDFHKIFITFKTKKIIFRKVIYLWSLETLQPEVWSFEELTKTAKTGWESLLNLTQSLIKNYSQPPSLAIVTRGSVATGVEANLSGIAYSPLWGLGKVIALEHPELHCVQVDLDPEKSLENQAHILLTELKHTTTENQVSFRQNTRQISRLTRYKTDKLNRLKFPNNQPFKLAISQRGTPDNLQLQPTTRRQPKPGEVEIEVKVTGLNFIDILDTLGVLPFKRDWFGVECAGEIVAVGEGVKHIKIGDKVIALASGSFNQYVTVNAQLVTLKPDHLSFEEAATIPANFITAYYALHQLAKISKGDKILIHSAAGGTGMAAVKIAQAVGAEVFATASSSKWEYLKTLGIKHIMNSRTLEFADEIMQITQNQGVDIVFNSLSGEFIPKSLSVMKEKGRFLEIGKREVWSLTQVQKVKPNLCYYLIDLMSTAQEKPDLIQSLLSEIVQKFTTQELQPLPRKVFSIQNAPAAFRYMQQAKHIGKIVITNSTQENWKDFSEGTYLITGGLGGLGLLVARWLVEKGAKNLVLLSRSNPNSETQTTLDELERLGAKVIITQADISDDKKVTDILHKIQQNLPPLRGIFYAAGVLEDGVLTQLNSEKFERVMKPKMHGAWNLHQLTKDIPLDYFVLFSSAASLLGSPGQANHVAANTFLDTLAHYRQMLGLPGLSINWGAWSEVGAAAERQVSQHMSLKGVGTISPQQGLEILEELIAQPDPQVGVIPIDWSRFLQQGLTSPFFSEIIPTEAQPKQTKNSKIIQKLATLPANEHESLLISYLQAEVGKVLGLQPCQFPDTKQGFFDMGMDSLMIMELRNRLENSLGKSVPSTVIFEYPTIQDLVTYIRTEFLLTDSLNNLNKDVTIIQQTQAEFLSNNIEYSITQELENLEKLLGG</sequence>
<dbReference type="Pfam" id="PF08659">
    <property type="entry name" value="KR"/>
    <property type="match status" value="1"/>
</dbReference>
<dbReference type="InterPro" id="IPR011032">
    <property type="entry name" value="GroES-like_sf"/>
</dbReference>
<evidence type="ECO:0000256" key="5">
    <source>
        <dbReference type="ARBA" id="ARBA00023268"/>
    </source>
</evidence>
<dbReference type="Pfam" id="PF00109">
    <property type="entry name" value="ketoacyl-synt"/>
    <property type="match status" value="1"/>
</dbReference>
<dbReference type="EMBL" id="JAYGHT010000005">
    <property type="protein sequence ID" value="MEA5517936.1"/>
    <property type="molecule type" value="Genomic_DNA"/>
</dbReference>
<dbReference type="PROSITE" id="PS00012">
    <property type="entry name" value="PHOSPHOPANTETHEINE"/>
    <property type="match status" value="1"/>
</dbReference>
<feature type="region of interest" description="C-terminal hotdog fold" evidence="7">
    <location>
        <begin position="1058"/>
        <end position="1204"/>
    </location>
</feature>
<feature type="domain" description="Ketosynthase family 3 (KS3)" evidence="9">
    <location>
        <begin position="37"/>
        <end position="462"/>
    </location>
</feature>
<dbReference type="InterPro" id="IPR013217">
    <property type="entry name" value="Methyltransf_12"/>
</dbReference>
<dbReference type="Gene3D" id="3.40.50.150">
    <property type="entry name" value="Vaccinia Virus protein VP39"/>
    <property type="match status" value="1"/>
</dbReference>
<dbReference type="SMART" id="SM00825">
    <property type="entry name" value="PKS_KS"/>
    <property type="match status" value="1"/>
</dbReference>
<dbReference type="SMART" id="SM00829">
    <property type="entry name" value="PKS_ER"/>
    <property type="match status" value="1"/>
</dbReference>
<dbReference type="CDD" id="cd00833">
    <property type="entry name" value="PKS"/>
    <property type="match status" value="1"/>
</dbReference>
<dbReference type="SMART" id="SM00827">
    <property type="entry name" value="PKS_AT"/>
    <property type="match status" value="1"/>
</dbReference>
<dbReference type="InterPro" id="IPR006162">
    <property type="entry name" value="Ppantetheine_attach_site"/>
</dbReference>
<dbReference type="InterPro" id="IPR013154">
    <property type="entry name" value="ADH-like_N"/>
</dbReference>
<dbReference type="Pfam" id="PF13602">
    <property type="entry name" value="ADH_zinc_N_2"/>
    <property type="match status" value="1"/>
</dbReference>
<protein>
    <submittedName>
        <fullName evidence="11">SDR family NAD(P)-dependent oxidoreductase</fullName>
    </submittedName>
</protein>
<evidence type="ECO:0000259" key="10">
    <source>
        <dbReference type="PROSITE" id="PS52019"/>
    </source>
</evidence>
<proteinExistence type="predicted"/>
<dbReference type="InterPro" id="IPR020841">
    <property type="entry name" value="PKS_Beta-ketoAc_synthase_dom"/>
</dbReference>
<dbReference type="Pfam" id="PF14765">
    <property type="entry name" value="PS-DH"/>
    <property type="match status" value="1"/>
</dbReference>
<dbReference type="Gene3D" id="3.40.47.10">
    <property type="match status" value="1"/>
</dbReference>
<dbReference type="InterPro" id="IPR050091">
    <property type="entry name" value="PKS_NRPS_Biosynth_Enz"/>
</dbReference>
<dbReference type="InterPro" id="IPR036291">
    <property type="entry name" value="NAD(P)-bd_dom_sf"/>
</dbReference>
<comment type="caution">
    <text evidence="11">The sequence shown here is derived from an EMBL/GenBank/DDBJ whole genome shotgun (WGS) entry which is preliminary data.</text>
</comment>
<dbReference type="PROSITE" id="PS52019">
    <property type="entry name" value="PKS_MFAS_DH"/>
    <property type="match status" value="1"/>
</dbReference>
<evidence type="ECO:0000259" key="9">
    <source>
        <dbReference type="PROSITE" id="PS52004"/>
    </source>
</evidence>
<evidence type="ECO:0000256" key="6">
    <source>
        <dbReference type="ARBA" id="ARBA00023315"/>
    </source>
</evidence>
<dbReference type="InterPro" id="IPR049490">
    <property type="entry name" value="C883_1060-like_KR_N"/>
</dbReference>
<dbReference type="Gene3D" id="3.30.70.3290">
    <property type="match status" value="1"/>
</dbReference>
<feature type="region of interest" description="N-terminal hotdog fold" evidence="7">
    <location>
        <begin position="921"/>
        <end position="1047"/>
    </location>
</feature>
<evidence type="ECO:0000259" key="8">
    <source>
        <dbReference type="PROSITE" id="PS50075"/>
    </source>
</evidence>
<feature type="domain" description="Carrier" evidence="8">
    <location>
        <begin position="2429"/>
        <end position="2507"/>
    </location>
</feature>
<dbReference type="Gene3D" id="3.10.129.110">
    <property type="entry name" value="Polyketide synthase dehydratase"/>
    <property type="match status" value="1"/>
</dbReference>
<dbReference type="Pfam" id="PF21089">
    <property type="entry name" value="PKS_DH_N"/>
    <property type="match status" value="1"/>
</dbReference>
<dbReference type="PROSITE" id="PS00606">
    <property type="entry name" value="KS3_1"/>
    <property type="match status" value="1"/>
</dbReference>
<dbReference type="InterPro" id="IPR016035">
    <property type="entry name" value="Acyl_Trfase/lysoPLipase"/>
</dbReference>
<dbReference type="PANTHER" id="PTHR43775">
    <property type="entry name" value="FATTY ACID SYNTHASE"/>
    <property type="match status" value="1"/>
</dbReference>
<dbReference type="Gene3D" id="1.10.1200.10">
    <property type="entry name" value="ACP-like"/>
    <property type="match status" value="1"/>
</dbReference>
<dbReference type="SMART" id="SM00826">
    <property type="entry name" value="PKS_DH"/>
    <property type="match status" value="1"/>
</dbReference>
<dbReference type="SUPFAM" id="SSF47336">
    <property type="entry name" value="ACP-like"/>
    <property type="match status" value="1"/>
</dbReference>
<accession>A0ABU5TSR5</accession>
<dbReference type="SMART" id="SM00822">
    <property type="entry name" value="PKS_KR"/>
    <property type="match status" value="1"/>
</dbReference>
<evidence type="ECO:0000256" key="7">
    <source>
        <dbReference type="PROSITE-ProRule" id="PRU01363"/>
    </source>
</evidence>
<dbReference type="InterPro" id="IPR016036">
    <property type="entry name" value="Malonyl_transacylase_ACP-bd"/>
</dbReference>
<dbReference type="Pfam" id="PF08242">
    <property type="entry name" value="Methyltransf_12"/>
    <property type="match status" value="1"/>
</dbReference>
<dbReference type="InterPro" id="IPR013968">
    <property type="entry name" value="PKS_KR"/>
</dbReference>
<dbReference type="Gene3D" id="3.40.366.10">
    <property type="entry name" value="Malonyl-Coenzyme A Acyl Carrier Protein, domain 2"/>
    <property type="match status" value="1"/>
</dbReference>
<dbReference type="CDD" id="cd05195">
    <property type="entry name" value="enoyl_red"/>
    <property type="match status" value="1"/>
</dbReference>
<dbReference type="InterPro" id="IPR014031">
    <property type="entry name" value="Ketoacyl_synth_C"/>
</dbReference>
<dbReference type="Pfam" id="PF21394">
    <property type="entry name" value="Beta-ketacyl_N"/>
    <property type="match status" value="1"/>
</dbReference>
<keyword evidence="5" id="KW-0511">Multifunctional enzyme</keyword>
<dbReference type="SUPFAM" id="SSF53335">
    <property type="entry name" value="S-adenosyl-L-methionine-dependent methyltransferases"/>
    <property type="match status" value="1"/>
</dbReference>
<dbReference type="InterPro" id="IPR042104">
    <property type="entry name" value="PKS_dehydratase_sf"/>
</dbReference>
<evidence type="ECO:0000313" key="12">
    <source>
        <dbReference type="Proteomes" id="UP001301728"/>
    </source>
</evidence>
<dbReference type="PROSITE" id="PS52004">
    <property type="entry name" value="KS3_2"/>
    <property type="match status" value="1"/>
</dbReference>
<dbReference type="SUPFAM" id="SSF51735">
    <property type="entry name" value="NAD(P)-binding Rossmann-fold domains"/>
    <property type="match status" value="3"/>
</dbReference>
<keyword evidence="6" id="KW-0012">Acyltransferase</keyword>
<dbReference type="RefSeq" id="WP_323272172.1">
    <property type="nucleotide sequence ID" value="NZ_JAYGHT010000005.1"/>
</dbReference>
<gene>
    <name evidence="11" type="ORF">VB854_03120</name>
</gene>
<dbReference type="Pfam" id="PF00550">
    <property type="entry name" value="PP-binding"/>
    <property type="match status" value="1"/>
</dbReference>
<evidence type="ECO:0000256" key="2">
    <source>
        <dbReference type="ARBA" id="ARBA00022553"/>
    </source>
</evidence>
<dbReference type="CDD" id="cd02440">
    <property type="entry name" value="AdoMet_MTases"/>
    <property type="match status" value="1"/>
</dbReference>
<dbReference type="CDD" id="cd08955">
    <property type="entry name" value="KR_2_FAS_SDR_x"/>
    <property type="match status" value="1"/>
</dbReference>